<feature type="compositionally biased region" description="Polar residues" evidence="2">
    <location>
        <begin position="269"/>
        <end position="287"/>
    </location>
</feature>
<feature type="region of interest" description="Disordered" evidence="2">
    <location>
        <begin position="694"/>
        <end position="716"/>
    </location>
</feature>
<dbReference type="PANTHER" id="PTHR15718:SF6">
    <property type="entry name" value="G PROTEIN-REGULATED INDUCER OF NEURITE OUTGROWTH 3"/>
    <property type="match status" value="1"/>
</dbReference>
<evidence type="ECO:0000256" key="1">
    <source>
        <dbReference type="ARBA" id="ARBA00002358"/>
    </source>
</evidence>
<feature type="compositionally biased region" description="Polar residues" evidence="2">
    <location>
        <begin position="229"/>
        <end position="238"/>
    </location>
</feature>
<name>A0A8C2TBE8_COTJA</name>
<accession>A0A8C2TBE8</accession>
<sequence>MGTVPHPLGPATLSLVTAPEDKDHLGDLPPVKQLPKAHTAERASNGFPCTTLGSATSCTCDLKRTDTQRPEDDSLLPGFSSKAAGGPQAALELDPVAVACSSGCGPDMMPAPQNSQQFMQGGQMKVNALVQVEDSAVKAQRAEEQPVLQVTQCPSPSSPVGGNESCLTSQASLLQRGEKGRKAEEAGTQPASPAKDMTTDPGRDPQEAVDAKSRAVGTEQLHPADQTETRQSSQSPAQLSHEGTHPVRDASVEPGNLGTTHLSKFRETGTMTVQSECSTLTQEATSRTWRDAEVQAVATVESKSASTSPSILAAFLKGNPPPEDKEELHIIYQASGGLRQSNLVDSFSSEQKSPRSPGTVLKSTTGMAVAATAQSQPAGLPAVSPDALSAEAGDNAEPTLPLSSAAATSQATPVSAAEGMDAASGGKGNTVLLVDAAALPKSVPAQQLAIHPHHQPVAGKENTASAAGTENKVQCLVHEARSSQLPSLCHTQGETKQNEVLGSSEQCQSANKAEVIPQSVARQKEDDLMVLDTQGVVNTSSEPASRKAHTGKAGGEQQSRGQEEAKQISGASGLQTGVTAMPGCSSGHVSPHPEASAAPQQQGLQAKETRPEIHVTACPSSAQALPKHEEKKQPTPATEAKVQVKQSKHIRDVVWDEQGMTWEVYGASLDPESLGIAIQNHLQRQIREHEKLIQAQNSQNRKSISSDTSSNKKLKGRQHNVFQSMLQNFRRPNCCVRPAPSSVLD</sequence>
<reference evidence="4" key="3">
    <citation type="submission" date="2025-09" db="UniProtKB">
        <authorList>
            <consortium name="Ensembl"/>
        </authorList>
    </citation>
    <scope>IDENTIFICATION</scope>
</reference>
<feature type="compositionally biased region" description="Basic and acidic residues" evidence="2">
    <location>
        <begin position="197"/>
        <end position="213"/>
    </location>
</feature>
<feature type="compositionally biased region" description="Polar residues" evidence="2">
    <location>
        <begin position="694"/>
        <end position="711"/>
    </location>
</feature>
<dbReference type="PANTHER" id="PTHR15718">
    <property type="entry name" value="G PROTEIN-REGULATED INDUCER OF NEURITE OUTGROWTH C-TERMINAL DOMAIN-CONTAINING PROTEIN"/>
    <property type="match status" value="1"/>
</dbReference>
<dbReference type="GO" id="GO:0005886">
    <property type="term" value="C:plasma membrane"/>
    <property type="evidence" value="ECO:0007669"/>
    <property type="project" value="TreeGrafter"/>
</dbReference>
<reference evidence="4" key="2">
    <citation type="submission" date="2025-08" db="UniProtKB">
        <authorList>
            <consortium name="Ensembl"/>
        </authorList>
    </citation>
    <scope>IDENTIFICATION</scope>
</reference>
<dbReference type="GO" id="GO:0031175">
    <property type="term" value="P:neuron projection development"/>
    <property type="evidence" value="ECO:0007669"/>
    <property type="project" value="TreeGrafter"/>
</dbReference>
<evidence type="ECO:0000313" key="4">
    <source>
        <dbReference type="Ensembl" id="ENSCJPP00005010313.1"/>
    </source>
</evidence>
<feature type="compositionally biased region" description="Basic and acidic residues" evidence="2">
    <location>
        <begin position="176"/>
        <end position="185"/>
    </location>
</feature>
<proteinExistence type="predicted"/>
<dbReference type="Proteomes" id="UP000694412">
    <property type="component" value="Chromosome 4"/>
</dbReference>
<feature type="compositionally biased region" description="Polar residues" evidence="2">
    <location>
        <begin position="342"/>
        <end position="377"/>
    </location>
</feature>
<feature type="compositionally biased region" description="Polar residues" evidence="2">
    <location>
        <begin position="401"/>
        <end position="413"/>
    </location>
</feature>
<dbReference type="GeneID" id="107313232"/>
<evidence type="ECO:0000256" key="2">
    <source>
        <dbReference type="SAM" id="MobiDB-lite"/>
    </source>
</evidence>
<dbReference type="RefSeq" id="XP_015716804.1">
    <property type="nucleotide sequence ID" value="XM_015861318.2"/>
</dbReference>
<feature type="compositionally biased region" description="Basic and acidic residues" evidence="2">
    <location>
        <begin position="242"/>
        <end position="251"/>
    </location>
</feature>
<evidence type="ECO:0000259" key="3">
    <source>
        <dbReference type="Pfam" id="PF15235"/>
    </source>
</evidence>
<dbReference type="Ensembl" id="ENSCJPT00005015307.1">
    <property type="protein sequence ID" value="ENSCJPP00005010313.1"/>
    <property type="gene ID" value="ENSCJPG00005009003.1"/>
</dbReference>
<organism evidence="4 5">
    <name type="scientific">Coturnix japonica</name>
    <name type="common">Japanese quail</name>
    <name type="synonym">Coturnix coturnix japonica</name>
    <dbReference type="NCBI Taxonomy" id="93934"/>
    <lineage>
        <taxon>Eukaryota</taxon>
        <taxon>Metazoa</taxon>
        <taxon>Chordata</taxon>
        <taxon>Craniata</taxon>
        <taxon>Vertebrata</taxon>
        <taxon>Euteleostomi</taxon>
        <taxon>Archelosauria</taxon>
        <taxon>Archosauria</taxon>
        <taxon>Dinosauria</taxon>
        <taxon>Saurischia</taxon>
        <taxon>Theropoda</taxon>
        <taxon>Coelurosauria</taxon>
        <taxon>Aves</taxon>
        <taxon>Neognathae</taxon>
        <taxon>Galloanserae</taxon>
        <taxon>Galliformes</taxon>
        <taxon>Phasianidae</taxon>
        <taxon>Perdicinae</taxon>
        <taxon>Coturnix</taxon>
    </lineage>
</organism>
<reference evidence="4" key="1">
    <citation type="submission" date="2015-11" db="EMBL/GenBank/DDBJ databases">
        <authorList>
            <consortium name="International Coturnix japonica Genome Analysis Consortium"/>
            <person name="Warren W."/>
            <person name="Burt D.W."/>
            <person name="Antin P.B."/>
            <person name="Lanford R."/>
            <person name="Gros J."/>
            <person name="Wilson R.K."/>
        </authorList>
    </citation>
    <scope>NUCLEOTIDE SEQUENCE [LARGE SCALE GENOMIC DNA]</scope>
</reference>
<dbReference type="Pfam" id="PF15235">
    <property type="entry name" value="GRIN_C"/>
    <property type="match status" value="1"/>
</dbReference>
<protein>
    <submittedName>
        <fullName evidence="4">GPRIN family member 3</fullName>
    </submittedName>
</protein>
<dbReference type="CTD" id="285513"/>
<feature type="region of interest" description="Disordered" evidence="2">
    <location>
        <begin position="342"/>
        <end position="427"/>
    </location>
</feature>
<dbReference type="GeneTree" id="ENSGT00570000079168"/>
<feature type="compositionally biased region" description="Polar residues" evidence="2">
    <location>
        <begin position="301"/>
        <end position="310"/>
    </location>
</feature>
<dbReference type="AlphaFoldDB" id="A0A8C2TBE8"/>
<feature type="region of interest" description="Disordered" evidence="2">
    <location>
        <begin position="536"/>
        <end position="641"/>
    </location>
</feature>
<dbReference type="RefSeq" id="XP_015716801.1">
    <property type="nucleotide sequence ID" value="XM_015861315.2"/>
</dbReference>
<keyword evidence="5" id="KW-1185">Reference proteome</keyword>
<evidence type="ECO:0000313" key="5">
    <source>
        <dbReference type="Proteomes" id="UP000694412"/>
    </source>
</evidence>
<feature type="compositionally biased region" description="Polar residues" evidence="2">
    <location>
        <begin position="148"/>
        <end position="173"/>
    </location>
</feature>
<feature type="compositionally biased region" description="Polar residues" evidence="2">
    <location>
        <begin position="569"/>
        <end position="578"/>
    </location>
</feature>
<dbReference type="InterPro" id="IPR026646">
    <property type="entry name" value="GPRIN2-like/GPRIN3"/>
</dbReference>
<dbReference type="OrthoDB" id="10049175at2759"/>
<gene>
    <name evidence="4" type="primary">GPRIN3</name>
</gene>
<comment type="function">
    <text evidence="1">May be involved in neurite outgrowth.</text>
</comment>
<feature type="domain" description="G protein-regulated inducer of neurite outgrowth C-terminal" evidence="3">
    <location>
        <begin position="606"/>
        <end position="740"/>
    </location>
</feature>
<dbReference type="InterPro" id="IPR032745">
    <property type="entry name" value="GRIN_C"/>
</dbReference>
<dbReference type="RefSeq" id="XP_015716803.1">
    <property type="nucleotide sequence ID" value="XM_015861317.2"/>
</dbReference>
<dbReference type="RefSeq" id="XP_015716800.1">
    <property type="nucleotide sequence ID" value="XM_015861314.2"/>
</dbReference>
<dbReference type="KEGG" id="cjo:107313232"/>
<dbReference type="RefSeq" id="XP_032300104.1">
    <property type="nucleotide sequence ID" value="XM_032444213.1"/>
</dbReference>
<feature type="region of interest" description="Disordered" evidence="2">
    <location>
        <begin position="142"/>
        <end position="325"/>
    </location>
</feature>
<dbReference type="RefSeq" id="XP_015716802.1">
    <property type="nucleotide sequence ID" value="XM_015861316.2"/>
</dbReference>